<dbReference type="GO" id="GO:0042626">
    <property type="term" value="F:ATPase-coupled transmembrane transporter activity"/>
    <property type="evidence" value="ECO:0007669"/>
    <property type="project" value="TreeGrafter"/>
</dbReference>
<evidence type="ECO:0000256" key="1">
    <source>
        <dbReference type="ARBA" id="ARBA00004202"/>
    </source>
</evidence>
<evidence type="ECO:0000256" key="2">
    <source>
        <dbReference type="ARBA" id="ARBA00005417"/>
    </source>
</evidence>
<dbReference type="InterPro" id="IPR027417">
    <property type="entry name" value="P-loop_NTPase"/>
</dbReference>
<protein>
    <submittedName>
        <fullName evidence="10">Energy-coupling factor ABC transporter ATP-binding protein</fullName>
    </submittedName>
</protein>
<keyword evidence="7" id="KW-1278">Translocase</keyword>
<proteinExistence type="inferred from homology"/>
<evidence type="ECO:0000256" key="5">
    <source>
        <dbReference type="ARBA" id="ARBA00022741"/>
    </source>
</evidence>
<evidence type="ECO:0000256" key="7">
    <source>
        <dbReference type="ARBA" id="ARBA00022967"/>
    </source>
</evidence>
<dbReference type="InterPro" id="IPR003593">
    <property type="entry name" value="AAA+_ATPase"/>
</dbReference>
<gene>
    <name evidence="10" type="ORF">ISALK_14230</name>
</gene>
<feature type="domain" description="ABC transporter" evidence="9">
    <location>
        <begin position="5"/>
        <end position="239"/>
    </location>
</feature>
<dbReference type="Gene3D" id="3.40.50.300">
    <property type="entry name" value="P-loop containing nucleotide triphosphate hydrolases"/>
    <property type="match status" value="1"/>
</dbReference>
<dbReference type="FunFam" id="3.40.50.300:FF:000224">
    <property type="entry name" value="Energy-coupling factor transporter ATP-binding protein EcfA"/>
    <property type="match status" value="1"/>
</dbReference>
<dbReference type="PROSITE" id="PS50893">
    <property type="entry name" value="ABC_TRANSPORTER_2"/>
    <property type="match status" value="1"/>
</dbReference>
<keyword evidence="6 10" id="KW-0067">ATP-binding</keyword>
<keyword evidence="11" id="KW-1185">Reference proteome</keyword>
<reference evidence="10 11" key="1">
    <citation type="submission" date="2019-04" db="EMBL/GenBank/DDBJ databases">
        <title>Isachenkonia alkalipeptolytica gen. nov. sp. nov. a new anaerobic, alkiliphilic organothrophic bacterium capable to reduce synthesized ferrihydrite isolated from a soda lake.</title>
        <authorList>
            <person name="Toshchakov S.V."/>
            <person name="Zavarzina D.G."/>
            <person name="Zhilina T.N."/>
            <person name="Kostrikina N.A."/>
            <person name="Kublanov I.V."/>
        </authorList>
    </citation>
    <scope>NUCLEOTIDE SEQUENCE [LARGE SCALE GENOMIC DNA]</scope>
    <source>
        <strain evidence="10 11">Z-1701</strain>
    </source>
</reference>
<evidence type="ECO:0000313" key="10">
    <source>
        <dbReference type="EMBL" id="NBG89639.1"/>
    </source>
</evidence>
<dbReference type="AlphaFoldDB" id="A0AA44BET0"/>
<comment type="similarity">
    <text evidence="2">Belongs to the ABC transporter superfamily.</text>
</comment>
<dbReference type="InterPro" id="IPR017871">
    <property type="entry name" value="ABC_transporter-like_CS"/>
</dbReference>
<keyword evidence="8" id="KW-0472">Membrane</keyword>
<name>A0AA44BET0_9CLOT</name>
<dbReference type="GO" id="GO:0005524">
    <property type="term" value="F:ATP binding"/>
    <property type="evidence" value="ECO:0007669"/>
    <property type="project" value="UniProtKB-KW"/>
</dbReference>
<sequence length="284" mass="31956">MNKVVHVNCLKHVYPDQTEVDLCGLDFVVNKGEKVVILASNGAGKTTLLNHILGFLTPLEGTVEVLGMSPKKDFEKLRKKLGVVFQNVDEQIIGPRVYDDIGFTPKNNGIKKDQVDHMVKEISRDFGIDPLLNKIPHYLSGGQKKKVALAGAMVMNPEILILDEPFESLDPKSKTEMVKHLNHINKEHDTTMIITTHDINLVPEIADVIYVIDRGHVVAKGDYQEVFNNYEAIIKADLEVPILTELFLKLKSRGYDMKSPQNVGDAEKQLLMMFKELEEKQGDK</sequence>
<comment type="caution">
    <text evidence="10">The sequence shown here is derived from an EMBL/GenBank/DDBJ whole genome shotgun (WGS) entry which is preliminary data.</text>
</comment>
<dbReference type="RefSeq" id="WP_160723507.1">
    <property type="nucleotide sequence ID" value="NZ_SUMG01000038.1"/>
</dbReference>
<evidence type="ECO:0000256" key="6">
    <source>
        <dbReference type="ARBA" id="ARBA00022840"/>
    </source>
</evidence>
<keyword evidence="4" id="KW-1003">Cell membrane</keyword>
<dbReference type="SMART" id="SM00382">
    <property type="entry name" value="AAA"/>
    <property type="match status" value="1"/>
</dbReference>
<dbReference type="GO" id="GO:0016887">
    <property type="term" value="F:ATP hydrolysis activity"/>
    <property type="evidence" value="ECO:0007669"/>
    <property type="project" value="InterPro"/>
</dbReference>
<dbReference type="GO" id="GO:0043190">
    <property type="term" value="C:ATP-binding cassette (ABC) transporter complex"/>
    <property type="evidence" value="ECO:0007669"/>
    <property type="project" value="TreeGrafter"/>
</dbReference>
<keyword evidence="5" id="KW-0547">Nucleotide-binding</keyword>
<evidence type="ECO:0000256" key="4">
    <source>
        <dbReference type="ARBA" id="ARBA00022475"/>
    </source>
</evidence>
<dbReference type="InterPro" id="IPR015856">
    <property type="entry name" value="ABC_transpr_CbiO/EcfA_su"/>
</dbReference>
<evidence type="ECO:0000256" key="3">
    <source>
        <dbReference type="ARBA" id="ARBA00022448"/>
    </source>
</evidence>
<dbReference type="Proteomes" id="UP000449710">
    <property type="component" value="Unassembled WGS sequence"/>
</dbReference>
<evidence type="ECO:0000313" key="11">
    <source>
        <dbReference type="Proteomes" id="UP000449710"/>
    </source>
</evidence>
<dbReference type="Pfam" id="PF00005">
    <property type="entry name" value="ABC_tran"/>
    <property type="match status" value="1"/>
</dbReference>
<dbReference type="SUPFAM" id="SSF52540">
    <property type="entry name" value="P-loop containing nucleoside triphosphate hydrolases"/>
    <property type="match status" value="1"/>
</dbReference>
<dbReference type="InterPro" id="IPR003439">
    <property type="entry name" value="ABC_transporter-like_ATP-bd"/>
</dbReference>
<keyword evidence="3" id="KW-0813">Transport</keyword>
<dbReference type="CDD" id="cd03225">
    <property type="entry name" value="ABC_cobalt_CbiO_domain1"/>
    <property type="match status" value="1"/>
</dbReference>
<accession>A0AA44BET0</accession>
<comment type="subcellular location">
    <subcellularLocation>
        <location evidence="1">Cell membrane</location>
        <topology evidence="1">Peripheral membrane protein</topology>
    </subcellularLocation>
</comment>
<organism evidence="10 11">
    <name type="scientific">Isachenkonia alkalipeptolytica</name>
    <dbReference type="NCBI Taxonomy" id="2565777"/>
    <lineage>
        <taxon>Bacteria</taxon>
        <taxon>Bacillati</taxon>
        <taxon>Bacillota</taxon>
        <taxon>Clostridia</taxon>
        <taxon>Eubacteriales</taxon>
        <taxon>Clostridiaceae</taxon>
        <taxon>Isachenkonia</taxon>
    </lineage>
</organism>
<evidence type="ECO:0000256" key="8">
    <source>
        <dbReference type="ARBA" id="ARBA00023136"/>
    </source>
</evidence>
<evidence type="ECO:0000259" key="9">
    <source>
        <dbReference type="PROSITE" id="PS50893"/>
    </source>
</evidence>
<dbReference type="EMBL" id="SUMG01000038">
    <property type="protein sequence ID" value="NBG89639.1"/>
    <property type="molecule type" value="Genomic_DNA"/>
</dbReference>
<dbReference type="InterPro" id="IPR050095">
    <property type="entry name" value="ECF_ABC_transporter_ATP-bd"/>
</dbReference>
<dbReference type="PANTHER" id="PTHR43553">
    <property type="entry name" value="HEAVY METAL TRANSPORTER"/>
    <property type="match status" value="1"/>
</dbReference>
<dbReference type="PROSITE" id="PS00211">
    <property type="entry name" value="ABC_TRANSPORTER_1"/>
    <property type="match status" value="1"/>
</dbReference>